<sequence length="55" mass="5644">MAGAVVGGLSGDGLVLEWLAHHLEILLGKLPSGFVGLATTSGEEDAVETVWRVGK</sequence>
<dbReference type="EMBL" id="CAEZSN010000040">
    <property type="protein sequence ID" value="CAB4540450.1"/>
    <property type="molecule type" value="Genomic_DNA"/>
</dbReference>
<proteinExistence type="predicted"/>
<accession>A0A6J6BMS5</accession>
<evidence type="ECO:0000313" key="1">
    <source>
        <dbReference type="EMBL" id="CAB4540450.1"/>
    </source>
</evidence>
<protein>
    <submittedName>
        <fullName evidence="1">Unannotated protein</fullName>
    </submittedName>
</protein>
<dbReference type="AlphaFoldDB" id="A0A6J6BMS5"/>
<reference evidence="1" key="1">
    <citation type="submission" date="2020-05" db="EMBL/GenBank/DDBJ databases">
        <authorList>
            <person name="Chiriac C."/>
            <person name="Salcher M."/>
            <person name="Ghai R."/>
            <person name="Kavagutti S V."/>
        </authorList>
    </citation>
    <scope>NUCLEOTIDE SEQUENCE</scope>
</reference>
<organism evidence="1">
    <name type="scientific">freshwater metagenome</name>
    <dbReference type="NCBI Taxonomy" id="449393"/>
    <lineage>
        <taxon>unclassified sequences</taxon>
        <taxon>metagenomes</taxon>
        <taxon>ecological metagenomes</taxon>
    </lineage>
</organism>
<name>A0A6J6BMS5_9ZZZZ</name>
<gene>
    <name evidence="1" type="ORF">UFOPK1433_00471</name>
</gene>